<proteinExistence type="predicted"/>
<sequence>MRLELEVVTSSHCSSDNAIVELYVEFSKVDGAGPSLTTVAQLMQEPKQKVLYTVVQSNEGTSNPLFEAKNEDATEEEDAVEEEVAANFVNGSKLDADPIR</sequence>
<keyword evidence="3" id="KW-1185">Reference proteome</keyword>
<feature type="region of interest" description="Disordered" evidence="1">
    <location>
        <begin position="61"/>
        <end position="100"/>
    </location>
</feature>
<accession>A0ABR0NXK6</accession>
<dbReference type="EMBL" id="JARKNE010000008">
    <property type="protein sequence ID" value="KAK5811086.1"/>
    <property type="molecule type" value="Genomic_DNA"/>
</dbReference>
<feature type="compositionally biased region" description="Acidic residues" evidence="1">
    <location>
        <begin position="73"/>
        <end position="84"/>
    </location>
</feature>
<gene>
    <name evidence="2" type="ORF">PVK06_026406</name>
</gene>
<comment type="caution">
    <text evidence="2">The sequence shown here is derived from an EMBL/GenBank/DDBJ whole genome shotgun (WGS) entry which is preliminary data.</text>
</comment>
<dbReference type="Proteomes" id="UP001358586">
    <property type="component" value="Chromosome 8"/>
</dbReference>
<name>A0ABR0NXK6_GOSAR</name>
<evidence type="ECO:0000313" key="2">
    <source>
        <dbReference type="EMBL" id="KAK5811086.1"/>
    </source>
</evidence>
<reference evidence="2 3" key="1">
    <citation type="submission" date="2023-03" db="EMBL/GenBank/DDBJ databases">
        <title>WGS of Gossypium arboreum.</title>
        <authorList>
            <person name="Yu D."/>
        </authorList>
    </citation>
    <scope>NUCLEOTIDE SEQUENCE [LARGE SCALE GENOMIC DNA]</scope>
    <source>
        <tissue evidence="2">Leaf</tissue>
    </source>
</reference>
<organism evidence="2 3">
    <name type="scientific">Gossypium arboreum</name>
    <name type="common">Tree cotton</name>
    <name type="synonym">Gossypium nanking</name>
    <dbReference type="NCBI Taxonomy" id="29729"/>
    <lineage>
        <taxon>Eukaryota</taxon>
        <taxon>Viridiplantae</taxon>
        <taxon>Streptophyta</taxon>
        <taxon>Embryophyta</taxon>
        <taxon>Tracheophyta</taxon>
        <taxon>Spermatophyta</taxon>
        <taxon>Magnoliopsida</taxon>
        <taxon>eudicotyledons</taxon>
        <taxon>Gunneridae</taxon>
        <taxon>Pentapetalae</taxon>
        <taxon>rosids</taxon>
        <taxon>malvids</taxon>
        <taxon>Malvales</taxon>
        <taxon>Malvaceae</taxon>
        <taxon>Malvoideae</taxon>
        <taxon>Gossypium</taxon>
    </lineage>
</organism>
<evidence type="ECO:0000256" key="1">
    <source>
        <dbReference type="SAM" id="MobiDB-lite"/>
    </source>
</evidence>
<evidence type="ECO:0000313" key="3">
    <source>
        <dbReference type="Proteomes" id="UP001358586"/>
    </source>
</evidence>
<protein>
    <submittedName>
        <fullName evidence="2">Uncharacterized protein</fullName>
    </submittedName>
</protein>